<feature type="compositionally biased region" description="Basic and acidic residues" evidence="1">
    <location>
        <begin position="48"/>
        <end position="70"/>
    </location>
</feature>
<evidence type="ECO:0000256" key="1">
    <source>
        <dbReference type="SAM" id="MobiDB-lite"/>
    </source>
</evidence>
<proteinExistence type="predicted"/>
<dbReference type="OrthoDB" id="674273at2759"/>
<feature type="region of interest" description="Disordered" evidence="1">
    <location>
        <begin position="34"/>
        <end position="79"/>
    </location>
</feature>
<reference evidence="6" key="1">
    <citation type="submission" date="2017-02" db="UniProtKB">
        <authorList>
            <consortium name="WormBaseParasite"/>
        </authorList>
    </citation>
    <scope>IDENTIFICATION</scope>
</reference>
<dbReference type="WBParaSite" id="HNAJ_0000562201-mRNA-1">
    <property type="protein sequence ID" value="HNAJ_0000562201-mRNA-1"/>
    <property type="gene ID" value="HNAJ_0000562201"/>
</dbReference>
<dbReference type="InterPro" id="IPR014044">
    <property type="entry name" value="CAP_dom"/>
</dbReference>
<keyword evidence="5" id="KW-1185">Reference proteome</keyword>
<feature type="signal peptide" evidence="2">
    <location>
        <begin position="1"/>
        <end position="21"/>
    </location>
</feature>
<dbReference type="STRING" id="102285.A0A0R3TEY3"/>
<reference evidence="4 5" key="2">
    <citation type="submission" date="2018-11" db="EMBL/GenBank/DDBJ databases">
        <authorList>
            <consortium name="Pathogen Informatics"/>
        </authorList>
    </citation>
    <scope>NUCLEOTIDE SEQUENCE [LARGE SCALE GENOMIC DNA]</scope>
</reference>
<dbReference type="Pfam" id="PF00188">
    <property type="entry name" value="CAP"/>
    <property type="match status" value="1"/>
</dbReference>
<dbReference type="InterPro" id="IPR035940">
    <property type="entry name" value="CAP_sf"/>
</dbReference>
<dbReference type="CDD" id="cd05380">
    <property type="entry name" value="CAP_euk"/>
    <property type="match status" value="1"/>
</dbReference>
<evidence type="ECO:0000256" key="2">
    <source>
        <dbReference type="SAM" id="SignalP"/>
    </source>
</evidence>
<dbReference type="SMART" id="SM00198">
    <property type="entry name" value="SCP"/>
    <property type="match status" value="1"/>
</dbReference>
<protein>
    <submittedName>
        <fullName evidence="6">SCP domain-containing protein</fullName>
    </submittedName>
</protein>
<evidence type="ECO:0000313" key="5">
    <source>
        <dbReference type="Proteomes" id="UP000278807"/>
    </source>
</evidence>
<feature type="chain" id="PRO_5043131890" evidence="2">
    <location>
        <begin position="22"/>
        <end position="229"/>
    </location>
</feature>
<dbReference type="Proteomes" id="UP000278807">
    <property type="component" value="Unassembled WGS sequence"/>
</dbReference>
<evidence type="ECO:0000259" key="3">
    <source>
        <dbReference type="SMART" id="SM00198"/>
    </source>
</evidence>
<keyword evidence="2" id="KW-0732">Signal</keyword>
<organism evidence="6">
    <name type="scientific">Rodentolepis nana</name>
    <name type="common">Dwarf tapeworm</name>
    <name type="synonym">Hymenolepis nana</name>
    <dbReference type="NCBI Taxonomy" id="102285"/>
    <lineage>
        <taxon>Eukaryota</taxon>
        <taxon>Metazoa</taxon>
        <taxon>Spiralia</taxon>
        <taxon>Lophotrochozoa</taxon>
        <taxon>Platyhelminthes</taxon>
        <taxon>Cestoda</taxon>
        <taxon>Eucestoda</taxon>
        <taxon>Cyclophyllidea</taxon>
        <taxon>Hymenolepididae</taxon>
        <taxon>Rodentolepis</taxon>
    </lineage>
</organism>
<dbReference type="Gene3D" id="3.40.33.10">
    <property type="entry name" value="CAP"/>
    <property type="match status" value="1"/>
</dbReference>
<dbReference type="PANTHER" id="PTHR10334">
    <property type="entry name" value="CYSTEINE-RICH SECRETORY PROTEIN-RELATED"/>
    <property type="match status" value="1"/>
</dbReference>
<gene>
    <name evidence="4" type="ORF">HNAJ_LOCUS5620</name>
</gene>
<evidence type="ECO:0000313" key="6">
    <source>
        <dbReference type="WBParaSite" id="HNAJ_0000562201-mRNA-1"/>
    </source>
</evidence>
<dbReference type="InterPro" id="IPR001283">
    <property type="entry name" value="CRISP-related"/>
</dbReference>
<feature type="domain" description="SCP" evidence="3">
    <location>
        <begin position="78"/>
        <end position="228"/>
    </location>
</feature>
<name>A0A0R3TEY3_RODNA</name>
<evidence type="ECO:0000313" key="4">
    <source>
        <dbReference type="EMBL" id="VDO01480.1"/>
    </source>
</evidence>
<dbReference type="AlphaFoldDB" id="A0A0R3TEY3"/>
<accession>A0A0R3TEY3</accession>
<dbReference type="EMBL" id="UZAE01005047">
    <property type="protein sequence ID" value="VDO01480.1"/>
    <property type="molecule type" value="Genomic_DNA"/>
</dbReference>
<sequence length="229" mass="25589">MKLCALAGALAIGILLTTSAAQRSKCCCCRHDEGASGGDVESTTNSVSHHDESGLDYRSGHEGGGDRESAGSKGPHTPEMKTVFNLINFYRRKVARGEVENQPPSNKIYDLAWDDELARMAQEYASTCHLYHNPNEERETEKFHSVGQSIGVSTSLEQCVTNWFNEHVNYDYSSNICRDFICGHYAQLVWANTTDVGCGWHKCTYDKALQFYLVCHYAPAADPSRYRPY</sequence>
<dbReference type="SUPFAM" id="SSF55797">
    <property type="entry name" value="PR-1-like"/>
    <property type="match status" value="1"/>
</dbReference>
<dbReference type="PRINTS" id="PR00837">
    <property type="entry name" value="V5TPXLIKE"/>
</dbReference>